<dbReference type="GO" id="GO:0000160">
    <property type="term" value="P:phosphorelay signal transduction system"/>
    <property type="evidence" value="ECO:0007669"/>
    <property type="project" value="UniProtKB-KW"/>
</dbReference>
<dbReference type="SMART" id="SM00387">
    <property type="entry name" value="HATPase_c"/>
    <property type="match status" value="1"/>
</dbReference>
<keyword evidence="4" id="KW-0547">Nucleotide-binding</keyword>
<dbReference type="PANTHER" id="PTHR43065">
    <property type="entry name" value="SENSOR HISTIDINE KINASE"/>
    <property type="match status" value="1"/>
</dbReference>
<keyword evidence="5 11" id="KW-0418">Kinase</keyword>
<keyword evidence="9" id="KW-1133">Transmembrane helix</keyword>
<evidence type="ECO:0000313" key="11">
    <source>
        <dbReference type="EMBL" id="KWD99283.1"/>
    </source>
</evidence>
<comment type="catalytic activity">
    <reaction evidence="1">
        <text>ATP + protein L-histidine = ADP + protein N-phospho-L-histidine.</text>
        <dbReference type="EC" id="2.7.13.3"/>
    </reaction>
</comment>
<dbReference type="InterPro" id="IPR045812">
    <property type="entry name" value="DAHL"/>
</dbReference>
<dbReference type="EMBL" id="LPIX01000072">
    <property type="protein sequence ID" value="KWD99283.1"/>
    <property type="molecule type" value="Genomic_DNA"/>
</dbReference>
<dbReference type="GO" id="GO:0004673">
    <property type="term" value="F:protein histidine kinase activity"/>
    <property type="evidence" value="ECO:0007669"/>
    <property type="project" value="UniProtKB-EC"/>
</dbReference>
<dbReference type="InterPro" id="IPR003594">
    <property type="entry name" value="HATPase_dom"/>
</dbReference>
<feature type="transmembrane region" description="Helical" evidence="9">
    <location>
        <begin position="255"/>
        <end position="276"/>
    </location>
</feature>
<feature type="coiled-coil region" evidence="8">
    <location>
        <begin position="279"/>
        <end position="320"/>
    </location>
</feature>
<keyword evidence="3" id="KW-0808">Transferase</keyword>
<dbReference type="Pfam" id="PF19443">
    <property type="entry name" value="DAHL"/>
    <property type="match status" value="1"/>
</dbReference>
<evidence type="ECO:0000256" key="7">
    <source>
        <dbReference type="ARBA" id="ARBA00023012"/>
    </source>
</evidence>
<name>A0A107FAA8_9BURK</name>
<dbReference type="EC" id="2.7.13.3" evidence="2"/>
<evidence type="ECO:0000256" key="4">
    <source>
        <dbReference type="ARBA" id="ARBA00022741"/>
    </source>
</evidence>
<dbReference type="PANTHER" id="PTHR43065:SF46">
    <property type="entry name" value="C4-DICARBOXYLATE TRANSPORT SENSOR PROTEIN DCTB"/>
    <property type="match status" value="1"/>
</dbReference>
<dbReference type="SUPFAM" id="SSF55874">
    <property type="entry name" value="ATPase domain of HSP90 chaperone/DNA topoisomerase II/histidine kinase"/>
    <property type="match status" value="1"/>
</dbReference>
<keyword evidence="7" id="KW-0902">Two-component regulatory system</keyword>
<keyword evidence="8" id="KW-0175">Coiled coil</keyword>
<protein>
    <recommendedName>
        <fullName evidence="2">histidine kinase</fullName>
        <ecNumber evidence="2">2.7.13.3</ecNumber>
    </recommendedName>
</protein>
<dbReference type="Gene3D" id="3.30.565.10">
    <property type="entry name" value="Histidine kinase-like ATPase, C-terminal domain"/>
    <property type="match status" value="1"/>
</dbReference>
<dbReference type="Proteomes" id="UP000062998">
    <property type="component" value="Unassembled WGS sequence"/>
</dbReference>
<dbReference type="Pfam" id="PF02518">
    <property type="entry name" value="HATPase_c"/>
    <property type="match status" value="1"/>
</dbReference>
<evidence type="ECO:0000313" key="12">
    <source>
        <dbReference type="Proteomes" id="UP000062998"/>
    </source>
</evidence>
<accession>A0A107FAA8</accession>
<dbReference type="InterPro" id="IPR036890">
    <property type="entry name" value="HATPase_C_sf"/>
</dbReference>
<dbReference type="AlphaFoldDB" id="A0A107FAA8"/>
<organism evidence="11 12">
    <name type="scientific">Burkholderia ubonensis</name>
    <dbReference type="NCBI Taxonomy" id="101571"/>
    <lineage>
        <taxon>Bacteria</taxon>
        <taxon>Pseudomonadati</taxon>
        <taxon>Pseudomonadota</taxon>
        <taxon>Betaproteobacteria</taxon>
        <taxon>Burkholderiales</taxon>
        <taxon>Burkholderiaceae</taxon>
        <taxon>Burkholderia</taxon>
        <taxon>Burkholderia cepacia complex</taxon>
    </lineage>
</organism>
<dbReference type="OrthoDB" id="149796at2"/>
<sequence length="603" mass="65308">MAALGTLLVSALLFLYDRTRDYDPASYFENVSVLRQAKQLDARWELDAMKSKVGINNNYDPLVDPLNDLSALRQRMAEIIAAQGGDDKRALSSADAAYRSALDKKARLIENFKSHNAVLRNSLLFLPTAAADVRELAGQGAGGDPAARARVQAEVDRALLDTLVYVQAATADKSAEIDAELARLMTASKGLPADFANRVGIFVAHARTILREHETVNGLLGDIAAAPTAARIDDFNNILNGTRQRASVHAQKDQLYLLFFAGALIALLVYAAGRIIRSHAVINRVNAELKQANDRLEERVQQRTRELQEAQAELMTIARKAGMAEIATNVLHNVGNVLNSVNVSAGVLGAQVRASRSQGLSKAVGLLDAHRDDLGEFLTRDPGGRMLPDYLRKLAQTVSTERQGMLDEIANLTKSIDHIKDIVATQQLHAGASMLFETVQAGDLIDDALRICGDSLARHRVRVVKEFDDVPAPSLDKHRVLQILVNLISNAKHAMDGVPDRAHLITVRLQAAPDDKVRIQVVDNGEGIRAENLKRVFEHGFTTRANGHGFGLHSSILAAQEMGASLTAHSDGPGKGAVFTLDLPVNAGKETRVDPTADAKEAI</sequence>
<dbReference type="PROSITE" id="PS50109">
    <property type="entry name" value="HIS_KIN"/>
    <property type="match status" value="1"/>
</dbReference>
<evidence type="ECO:0000256" key="2">
    <source>
        <dbReference type="ARBA" id="ARBA00012438"/>
    </source>
</evidence>
<evidence type="ECO:0000256" key="1">
    <source>
        <dbReference type="ARBA" id="ARBA00000085"/>
    </source>
</evidence>
<keyword evidence="6" id="KW-0067">ATP-binding</keyword>
<proteinExistence type="predicted"/>
<gene>
    <name evidence="11" type="ORF">WL73_19635</name>
</gene>
<reference evidence="11 12" key="1">
    <citation type="submission" date="2015-11" db="EMBL/GenBank/DDBJ databases">
        <title>Expanding the genomic diversity of Burkholderia species for the development of highly accurate diagnostics.</title>
        <authorList>
            <person name="Sahl J."/>
            <person name="Keim P."/>
            <person name="Wagner D."/>
        </authorList>
    </citation>
    <scope>NUCLEOTIDE SEQUENCE [LARGE SCALE GENOMIC DNA]</scope>
    <source>
        <strain evidence="11 12">MSMB2167WGS</strain>
    </source>
</reference>
<dbReference type="InterPro" id="IPR005467">
    <property type="entry name" value="His_kinase_dom"/>
</dbReference>
<evidence type="ECO:0000259" key="10">
    <source>
        <dbReference type="PROSITE" id="PS50109"/>
    </source>
</evidence>
<dbReference type="GO" id="GO:0005524">
    <property type="term" value="F:ATP binding"/>
    <property type="evidence" value="ECO:0007669"/>
    <property type="project" value="UniProtKB-KW"/>
</dbReference>
<keyword evidence="9" id="KW-0472">Membrane</keyword>
<evidence type="ECO:0000256" key="8">
    <source>
        <dbReference type="SAM" id="Coils"/>
    </source>
</evidence>
<dbReference type="PRINTS" id="PR00344">
    <property type="entry name" value="BCTRLSENSOR"/>
</dbReference>
<evidence type="ECO:0000256" key="9">
    <source>
        <dbReference type="SAM" id="Phobius"/>
    </source>
</evidence>
<keyword evidence="9" id="KW-0812">Transmembrane</keyword>
<evidence type="ECO:0000256" key="6">
    <source>
        <dbReference type="ARBA" id="ARBA00022840"/>
    </source>
</evidence>
<comment type="caution">
    <text evidence="11">The sequence shown here is derived from an EMBL/GenBank/DDBJ whole genome shotgun (WGS) entry which is preliminary data.</text>
</comment>
<evidence type="ECO:0000256" key="5">
    <source>
        <dbReference type="ARBA" id="ARBA00022777"/>
    </source>
</evidence>
<dbReference type="InterPro" id="IPR004358">
    <property type="entry name" value="Sig_transdc_His_kin-like_C"/>
</dbReference>
<evidence type="ECO:0000256" key="3">
    <source>
        <dbReference type="ARBA" id="ARBA00022679"/>
    </source>
</evidence>
<feature type="domain" description="Histidine kinase" evidence="10">
    <location>
        <begin position="476"/>
        <end position="587"/>
    </location>
</feature>